<feature type="region of interest" description="Disordered" evidence="2">
    <location>
        <begin position="270"/>
        <end position="393"/>
    </location>
</feature>
<dbReference type="AlphaFoldDB" id="A0A3A2ZTU4"/>
<keyword evidence="4" id="KW-1185">Reference proteome</keyword>
<feature type="compositionally biased region" description="Basic and acidic residues" evidence="2">
    <location>
        <begin position="270"/>
        <end position="280"/>
    </location>
</feature>
<sequence>MDRMFSYGRYRSGYSPSPIPYLYPSIETGFPETNERTRTAGRFVRSPTPYPHVLLRSLRESKREDSSSDESVVEDVKQEVVVKEEGVESDDYFASEPSPWCAGRSHQNARTMNGDAAENVEQEETIVKEEGVGSDDYFTSESSPSCAAKRRQETRIENGFGAKNVEQEDIVKMGEVGSSEYFASESSPSCSAEKRRESRIEYECAEKKVEQEGIAQQEEVESSGKSYFYVIERSRANALGSGSEYSPPIFFASPPAKEPQKERDVEEARVTKSAKRKMDAVEAGVPEDFIPVSTPPRPEKKPMAEFDVEEASARKGMKRRLDPVEAGENFITISTPPRLKKKRKTETGAESASVASLLDNRETSPKMTASDATSNRATQTPAGEERETPGDQAKKLQEIKAKLHESTMMGIMKDTQIAKKEADRKILRLEMELDELKKHLEGYENIQERCHAVLAGAILQDALASVIARKFNMGDGSLTVGGMIAHIQGGGCFHWIAKEIIDQFLKTIWGEPSTQEE</sequence>
<feature type="compositionally biased region" description="Basic and acidic residues" evidence="2">
    <location>
        <begin position="383"/>
        <end position="393"/>
    </location>
</feature>
<evidence type="ECO:0000313" key="3">
    <source>
        <dbReference type="EMBL" id="RJE26496.1"/>
    </source>
</evidence>
<evidence type="ECO:0000256" key="2">
    <source>
        <dbReference type="SAM" id="MobiDB-lite"/>
    </source>
</evidence>
<gene>
    <name evidence="3" type="ORF">PHISCL_01206</name>
</gene>
<feature type="compositionally biased region" description="Basic and acidic residues" evidence="2">
    <location>
        <begin position="74"/>
        <end position="86"/>
    </location>
</feature>
<feature type="region of interest" description="Disordered" evidence="2">
    <location>
        <begin position="57"/>
        <end position="151"/>
    </location>
</feature>
<feature type="coiled-coil region" evidence="1">
    <location>
        <begin position="412"/>
        <end position="446"/>
    </location>
</feature>
<protein>
    <submittedName>
        <fullName evidence="3">Uncharacterized protein</fullName>
    </submittedName>
</protein>
<evidence type="ECO:0000256" key="1">
    <source>
        <dbReference type="SAM" id="Coils"/>
    </source>
</evidence>
<dbReference type="Proteomes" id="UP000266188">
    <property type="component" value="Unassembled WGS sequence"/>
</dbReference>
<dbReference type="EMBL" id="MVGC01000021">
    <property type="protein sequence ID" value="RJE26496.1"/>
    <property type="molecule type" value="Genomic_DNA"/>
</dbReference>
<comment type="caution">
    <text evidence="3">The sequence shown here is derived from an EMBL/GenBank/DDBJ whole genome shotgun (WGS) entry which is preliminary data.</text>
</comment>
<reference evidence="4" key="1">
    <citation type="submission" date="2017-02" db="EMBL/GenBank/DDBJ databases">
        <authorList>
            <person name="Tafer H."/>
            <person name="Lopandic K."/>
        </authorList>
    </citation>
    <scope>NUCLEOTIDE SEQUENCE [LARGE SCALE GENOMIC DNA]</scope>
    <source>
        <strain evidence="4">CBS 366.77</strain>
    </source>
</reference>
<organism evidence="3 4">
    <name type="scientific">Aspergillus sclerotialis</name>
    <dbReference type="NCBI Taxonomy" id="2070753"/>
    <lineage>
        <taxon>Eukaryota</taxon>
        <taxon>Fungi</taxon>
        <taxon>Dikarya</taxon>
        <taxon>Ascomycota</taxon>
        <taxon>Pezizomycotina</taxon>
        <taxon>Eurotiomycetes</taxon>
        <taxon>Eurotiomycetidae</taxon>
        <taxon>Eurotiales</taxon>
        <taxon>Aspergillaceae</taxon>
        <taxon>Aspergillus</taxon>
        <taxon>Aspergillus subgen. Polypaecilum</taxon>
    </lineage>
</organism>
<evidence type="ECO:0000313" key="4">
    <source>
        <dbReference type="Proteomes" id="UP000266188"/>
    </source>
</evidence>
<proteinExistence type="predicted"/>
<keyword evidence="1" id="KW-0175">Coiled coil</keyword>
<feature type="compositionally biased region" description="Basic and acidic residues" evidence="2">
    <location>
        <begin position="57"/>
        <end position="66"/>
    </location>
</feature>
<accession>A0A3A2ZTU4</accession>
<feature type="compositionally biased region" description="Polar residues" evidence="2">
    <location>
        <begin position="365"/>
        <end position="381"/>
    </location>
</feature>
<name>A0A3A2ZTU4_9EURO</name>